<evidence type="ECO:0000256" key="11">
    <source>
        <dbReference type="ARBA" id="ARBA00024326"/>
    </source>
</evidence>
<name>A0A409Y3A2_9AGAR</name>
<dbReference type="Proteomes" id="UP000284706">
    <property type="component" value="Unassembled WGS sequence"/>
</dbReference>
<comment type="cofactor">
    <cofactor evidence="1">
        <name>pyruvate</name>
        <dbReference type="ChEBI" id="CHEBI:15361"/>
    </cofactor>
</comment>
<dbReference type="PANTHER" id="PTHR10067">
    <property type="entry name" value="PHOSPHATIDYLSERINE DECARBOXYLASE"/>
    <property type="match status" value="1"/>
</dbReference>
<evidence type="ECO:0000256" key="8">
    <source>
        <dbReference type="ARBA" id="ARBA00023239"/>
    </source>
</evidence>
<keyword evidence="5" id="KW-0210">Decarboxylase</keyword>
<evidence type="ECO:0000256" key="13">
    <source>
        <dbReference type="SAM" id="Phobius"/>
    </source>
</evidence>
<dbReference type="OrthoDB" id="5973539at2759"/>
<evidence type="ECO:0000256" key="7">
    <source>
        <dbReference type="ARBA" id="ARBA00023209"/>
    </source>
</evidence>
<feature type="transmembrane region" description="Helical" evidence="13">
    <location>
        <begin position="317"/>
        <end position="335"/>
    </location>
</feature>
<keyword evidence="4" id="KW-0444">Lipid biosynthesis</keyword>
<comment type="pathway">
    <text evidence="2">Lipid metabolism.</text>
</comment>
<evidence type="ECO:0000256" key="4">
    <source>
        <dbReference type="ARBA" id="ARBA00022516"/>
    </source>
</evidence>
<proteinExistence type="predicted"/>
<dbReference type="InterPro" id="IPR003817">
    <property type="entry name" value="PS_Dcarbxylase"/>
</dbReference>
<dbReference type="EMBL" id="NHYE01001251">
    <property type="protein sequence ID" value="PPQ97431.1"/>
    <property type="molecule type" value="Genomic_DNA"/>
</dbReference>
<evidence type="ECO:0000256" key="9">
    <source>
        <dbReference type="ARBA" id="ARBA00023264"/>
    </source>
</evidence>
<dbReference type="GO" id="GO:0006646">
    <property type="term" value="P:phosphatidylethanolamine biosynthetic process"/>
    <property type="evidence" value="ECO:0007669"/>
    <property type="project" value="UniProtKB-UniPathway"/>
</dbReference>
<dbReference type="PANTHER" id="PTHR10067:SF17">
    <property type="entry name" value="PHOSPHATIDYLSERINE DECARBOXYLASE PROENZYME 2"/>
    <property type="match status" value="1"/>
</dbReference>
<evidence type="ECO:0000256" key="3">
    <source>
        <dbReference type="ARBA" id="ARBA00012243"/>
    </source>
</evidence>
<dbReference type="EC" id="4.1.1.65" evidence="3"/>
<sequence>MSTLRAKQITKPIDPIRSEGHPLGDVKQEAVIKGLSKLVATSADEPDVGHHILAPVHTLNKSHFDWIRKLIPGIERVAVEYHVGNFVAIRGTDEKVFESMPLYAREVRLGMHLLFYGKEQRKLLSSKRIYEILEEQSIKQGKIFDSPKSAKSIPSFISTYNIPTDELLEPDISKYRTFNEFFYRKLKPGARPVQDEADHRVIVSAADCRLTVYPSIDLAKQIWVKGKNFSVPNLLNLPPTSPKLQSLLNSHVAIFRLAPADYHRFHSPIDCEVGDIEHVPGRYYTVNPQAVNEPNFDVLTANVRSILYLKHIPSGKMVAFVAIGALLVGSIIWTGGKEKGAKLKRGDELGHFAYGGSTIAVVFPKEVMEFDEDLVVNSEKPIETLVRVGESIGKFRGPSPSGDPSSKIGDKDVSSNAPISGGQWSLKDWWRRLFGESF</sequence>
<evidence type="ECO:0000313" key="15">
    <source>
        <dbReference type="Proteomes" id="UP000284706"/>
    </source>
</evidence>
<dbReference type="STRING" id="231916.A0A409Y3A2"/>
<dbReference type="NCBIfam" id="TIGR00163">
    <property type="entry name" value="PS_decarb"/>
    <property type="match status" value="1"/>
</dbReference>
<keyword evidence="7" id="KW-0594">Phospholipid biosynthesis</keyword>
<keyword evidence="13" id="KW-0812">Transmembrane</keyword>
<dbReference type="InParanoid" id="A0A409Y3A2"/>
<dbReference type="UniPathway" id="UPA00558"/>
<evidence type="ECO:0000256" key="1">
    <source>
        <dbReference type="ARBA" id="ARBA00001928"/>
    </source>
</evidence>
<reference evidence="14 15" key="1">
    <citation type="journal article" date="2018" name="Evol. Lett.">
        <title>Horizontal gene cluster transfer increased hallucinogenic mushroom diversity.</title>
        <authorList>
            <person name="Reynolds H.T."/>
            <person name="Vijayakumar V."/>
            <person name="Gluck-Thaler E."/>
            <person name="Korotkin H.B."/>
            <person name="Matheny P.B."/>
            <person name="Slot J.C."/>
        </authorList>
    </citation>
    <scope>NUCLEOTIDE SEQUENCE [LARGE SCALE GENOMIC DNA]</scope>
    <source>
        <strain evidence="14 15">SRW20</strain>
    </source>
</reference>
<keyword evidence="15" id="KW-1185">Reference proteome</keyword>
<keyword evidence="8" id="KW-0456">Lyase</keyword>
<evidence type="ECO:0000313" key="14">
    <source>
        <dbReference type="EMBL" id="PPQ97431.1"/>
    </source>
</evidence>
<organism evidence="14 15">
    <name type="scientific">Gymnopilus dilepis</name>
    <dbReference type="NCBI Taxonomy" id="231916"/>
    <lineage>
        <taxon>Eukaryota</taxon>
        <taxon>Fungi</taxon>
        <taxon>Dikarya</taxon>
        <taxon>Basidiomycota</taxon>
        <taxon>Agaricomycotina</taxon>
        <taxon>Agaricomycetes</taxon>
        <taxon>Agaricomycetidae</taxon>
        <taxon>Agaricales</taxon>
        <taxon>Agaricineae</taxon>
        <taxon>Hymenogastraceae</taxon>
        <taxon>Gymnopilus</taxon>
    </lineage>
</organism>
<dbReference type="AlphaFoldDB" id="A0A409Y3A2"/>
<evidence type="ECO:0000256" key="6">
    <source>
        <dbReference type="ARBA" id="ARBA00023098"/>
    </source>
</evidence>
<keyword evidence="9" id="KW-1208">Phospholipid metabolism</keyword>
<dbReference type="InterPro" id="IPR033177">
    <property type="entry name" value="PSD-B"/>
</dbReference>
<keyword evidence="13" id="KW-0472">Membrane</keyword>
<accession>A0A409Y3A2</accession>
<evidence type="ECO:0000256" key="12">
    <source>
        <dbReference type="SAM" id="MobiDB-lite"/>
    </source>
</evidence>
<keyword evidence="6" id="KW-0443">Lipid metabolism</keyword>
<evidence type="ECO:0000256" key="2">
    <source>
        <dbReference type="ARBA" id="ARBA00005189"/>
    </source>
</evidence>
<comment type="pathway">
    <text evidence="11">Phospholipid metabolism; phosphatidylethanolamine biosynthesis.</text>
</comment>
<dbReference type="GO" id="GO:0004609">
    <property type="term" value="F:phosphatidylserine decarboxylase activity"/>
    <property type="evidence" value="ECO:0007669"/>
    <property type="project" value="UniProtKB-EC"/>
</dbReference>
<dbReference type="Pfam" id="PF02666">
    <property type="entry name" value="PS_Dcarbxylase"/>
    <property type="match status" value="1"/>
</dbReference>
<keyword evidence="10" id="KW-0670">Pyruvate</keyword>
<comment type="caution">
    <text evidence="14">The sequence shown here is derived from an EMBL/GenBank/DDBJ whole genome shotgun (WGS) entry which is preliminary data.</text>
</comment>
<evidence type="ECO:0000256" key="5">
    <source>
        <dbReference type="ARBA" id="ARBA00022793"/>
    </source>
</evidence>
<evidence type="ECO:0000256" key="10">
    <source>
        <dbReference type="ARBA" id="ARBA00023317"/>
    </source>
</evidence>
<keyword evidence="13" id="KW-1133">Transmembrane helix</keyword>
<gene>
    <name evidence="14" type="ORF">CVT26_006778</name>
</gene>
<protein>
    <recommendedName>
        <fullName evidence="3">phosphatidylserine decarboxylase</fullName>
        <ecNumber evidence="3">4.1.1.65</ecNumber>
    </recommendedName>
</protein>
<feature type="region of interest" description="Disordered" evidence="12">
    <location>
        <begin position="393"/>
        <end position="421"/>
    </location>
</feature>